<dbReference type="RefSeq" id="WP_061073163.1">
    <property type="nucleotide sequence ID" value="NZ_CP014060.2"/>
</dbReference>
<protein>
    <submittedName>
        <fullName evidence="9">Hydrolase Nlp/P60</fullName>
    </submittedName>
</protein>
<dbReference type="GO" id="GO:0008234">
    <property type="term" value="F:cysteine-type peptidase activity"/>
    <property type="evidence" value="ECO:0007669"/>
    <property type="project" value="UniProtKB-KW"/>
</dbReference>
<proteinExistence type="inferred from homology"/>
<evidence type="ECO:0000313" key="10">
    <source>
        <dbReference type="Proteomes" id="UP000060602"/>
    </source>
</evidence>
<dbReference type="CDD" id="cd08073">
    <property type="entry name" value="MPN_NLPC_P60"/>
    <property type="match status" value="1"/>
</dbReference>
<dbReference type="PROSITE" id="PS51935">
    <property type="entry name" value="NLPC_P60"/>
    <property type="match status" value="1"/>
</dbReference>
<dbReference type="InterPro" id="IPR051929">
    <property type="entry name" value="VirAsm_ModProt"/>
</dbReference>
<dbReference type="SUPFAM" id="SSF54001">
    <property type="entry name" value="Cysteine proteinases"/>
    <property type="match status" value="1"/>
</dbReference>
<comment type="similarity">
    <text evidence="1">Belongs to the peptidase C40 family.</text>
</comment>
<dbReference type="GO" id="GO:0006508">
    <property type="term" value="P:proteolysis"/>
    <property type="evidence" value="ECO:0007669"/>
    <property type="project" value="UniProtKB-KW"/>
</dbReference>
<dbReference type="InterPro" id="IPR028090">
    <property type="entry name" value="JAB_dom_prok"/>
</dbReference>
<keyword evidence="3" id="KW-0479">Metal-binding</keyword>
<evidence type="ECO:0000256" key="5">
    <source>
        <dbReference type="ARBA" id="ARBA00022807"/>
    </source>
</evidence>
<dbReference type="AlphaFoldDB" id="A0A0X8P208"/>
<keyword evidence="6" id="KW-0862">Zinc</keyword>
<name>A0A0X8P208_ALCXX</name>
<dbReference type="PANTHER" id="PTHR34858">
    <property type="entry name" value="CYSO-CYSTEINE PEPTIDASE"/>
    <property type="match status" value="1"/>
</dbReference>
<dbReference type="SUPFAM" id="SSF102712">
    <property type="entry name" value="JAB1/MPN domain"/>
    <property type="match status" value="1"/>
</dbReference>
<dbReference type="InterPro" id="IPR038765">
    <property type="entry name" value="Papain-like_cys_pep_sf"/>
</dbReference>
<dbReference type="InterPro" id="IPR000064">
    <property type="entry name" value="NLP_P60_dom"/>
</dbReference>
<dbReference type="GO" id="GO:0008235">
    <property type="term" value="F:metalloexopeptidase activity"/>
    <property type="evidence" value="ECO:0007669"/>
    <property type="project" value="TreeGrafter"/>
</dbReference>
<dbReference type="EMBL" id="CP014060">
    <property type="protein sequence ID" value="AMG38457.1"/>
    <property type="molecule type" value="Genomic_DNA"/>
</dbReference>
<dbReference type="Pfam" id="PF14464">
    <property type="entry name" value="Prok-JAB"/>
    <property type="match status" value="1"/>
</dbReference>
<evidence type="ECO:0000256" key="4">
    <source>
        <dbReference type="ARBA" id="ARBA00022801"/>
    </source>
</evidence>
<reference evidence="10" key="1">
    <citation type="submission" date="2015-12" db="EMBL/GenBank/DDBJ databases">
        <title>FDA dAtabase for Regulatory Grade micrObial Sequences (FDA-ARGOS): Supporting development and validation of Infectious Disease Dx tests.</title>
        <authorList>
            <person name="Case J."/>
            <person name="Tallon L."/>
            <person name="Sadzewicz L."/>
            <person name="Sengamalay N."/>
            <person name="Ott S."/>
            <person name="Godinez A."/>
            <person name="Nagaraj S."/>
            <person name="Nadendla S."/>
            <person name="Sichtig H."/>
        </authorList>
    </citation>
    <scope>NUCLEOTIDE SEQUENCE [LARGE SCALE GENOMIC DNA]</scope>
    <source>
        <strain evidence="10">FDAARGOS_147</strain>
    </source>
</reference>
<keyword evidence="5" id="KW-0788">Thiol protease</keyword>
<keyword evidence="7" id="KW-0482">Metalloprotease</keyword>
<evidence type="ECO:0000313" key="9">
    <source>
        <dbReference type="EMBL" id="AMG38457.1"/>
    </source>
</evidence>
<keyword evidence="2" id="KW-0645">Protease</keyword>
<dbReference type="Pfam" id="PF00877">
    <property type="entry name" value="NLPC_P60"/>
    <property type="match status" value="1"/>
</dbReference>
<feature type="domain" description="NlpC/P60" evidence="8">
    <location>
        <begin position="103"/>
        <end position="256"/>
    </location>
</feature>
<organism evidence="9 10">
    <name type="scientific">Alcaligenes xylosoxydans xylosoxydans</name>
    <name type="common">Achromobacter xylosoxidans</name>
    <dbReference type="NCBI Taxonomy" id="85698"/>
    <lineage>
        <taxon>Bacteria</taxon>
        <taxon>Pseudomonadati</taxon>
        <taxon>Pseudomonadota</taxon>
        <taxon>Betaproteobacteria</taxon>
        <taxon>Burkholderiales</taxon>
        <taxon>Alcaligenaceae</taxon>
        <taxon>Achromobacter</taxon>
    </lineage>
</organism>
<evidence type="ECO:0000256" key="6">
    <source>
        <dbReference type="ARBA" id="ARBA00022833"/>
    </source>
</evidence>
<keyword evidence="4 9" id="KW-0378">Hydrolase</keyword>
<dbReference type="Proteomes" id="UP000060602">
    <property type="component" value="Chromosome"/>
</dbReference>
<evidence type="ECO:0000256" key="3">
    <source>
        <dbReference type="ARBA" id="ARBA00022723"/>
    </source>
</evidence>
<evidence type="ECO:0000256" key="1">
    <source>
        <dbReference type="ARBA" id="ARBA00007074"/>
    </source>
</evidence>
<dbReference type="Gene3D" id="3.90.1720.10">
    <property type="entry name" value="endopeptidase domain like (from Nostoc punctiforme)"/>
    <property type="match status" value="1"/>
</dbReference>
<dbReference type="PANTHER" id="PTHR34858:SF1">
    <property type="entry name" value="CYSO-CYSTEINE PEPTIDASE"/>
    <property type="match status" value="1"/>
</dbReference>
<evidence type="ECO:0000259" key="8">
    <source>
        <dbReference type="PROSITE" id="PS51935"/>
    </source>
</evidence>
<dbReference type="GO" id="GO:0008270">
    <property type="term" value="F:zinc ion binding"/>
    <property type="evidence" value="ECO:0007669"/>
    <property type="project" value="TreeGrafter"/>
</dbReference>
<evidence type="ECO:0000256" key="2">
    <source>
        <dbReference type="ARBA" id="ARBA00022670"/>
    </source>
</evidence>
<sequence>MLKRTMQAIRDHGVATYPQECCGLVVKAGRREWYVPCRNTAASEEHFVMSAQDYAAAEESGRITAVVHSHPDATALPSEADRVACEASGLPWYIVAVAKDLDGKVKAGEIRGFTPEGFQAPLLGRQFAHGVLDCYSLVRDWYARERGIALPDFPREDGWWEPGRADDLYMDHYAEAGFRPLHSHEALAPGDVVVMQVRSDRANHAGVFLGAQPLREAPDLFPLPDAMLHHLYGRDSERVVYGGFWREATRVVLRHGEKT</sequence>
<dbReference type="Gene3D" id="3.40.140.10">
    <property type="entry name" value="Cytidine Deaminase, domain 2"/>
    <property type="match status" value="1"/>
</dbReference>
<accession>A0A0X8P208</accession>
<gene>
    <name evidence="9" type="ORF">AL504_21960</name>
</gene>
<evidence type="ECO:0000256" key="7">
    <source>
        <dbReference type="ARBA" id="ARBA00023049"/>
    </source>
</evidence>